<sequence>MTSTSEHEFDPSTFPVVVKGNTFEDFQSGQTFEHHWGRTLTAADNLLFSTALCYWNPLYCNAEFARENGHPTSPINPMLLLCTAVGLSVEDLSENSAAFLGINDCVFHAPVYPGDTVRATSTVLSTRRSSSRPDEGIVTWRTEVFNEQDQLVLSYERSNLVANTPVTGIRDATEG</sequence>
<dbReference type="AlphaFoldDB" id="A0ABD6QIB4"/>
<dbReference type="PANTHER" id="PTHR43664">
    <property type="entry name" value="MONOAMINE OXIDASE-RELATED"/>
    <property type="match status" value="1"/>
</dbReference>
<dbReference type="Proteomes" id="UP000187001">
    <property type="component" value="Unassembled WGS sequence"/>
</dbReference>
<gene>
    <name evidence="1" type="ORF">A5742_04985</name>
</gene>
<accession>A0ABD6QIB4</accession>
<name>A0ABD6QIB4_MYCFO</name>
<proteinExistence type="predicted"/>
<comment type="caution">
    <text evidence="1">The sequence shown here is derived from an EMBL/GenBank/DDBJ whole genome shotgun (WGS) entry which is preliminary data.</text>
</comment>
<dbReference type="InterPro" id="IPR029069">
    <property type="entry name" value="HotDog_dom_sf"/>
</dbReference>
<dbReference type="RefSeq" id="WP_076206561.1">
    <property type="nucleotide sequence ID" value="NZ_MBER01000116.1"/>
</dbReference>
<reference evidence="1 2" key="1">
    <citation type="submission" date="2016-07" db="EMBL/GenBank/DDBJ databases">
        <authorList>
            <person name="Sutton G."/>
            <person name="Brinkac L."/>
            <person name="Sanka R."/>
            <person name="Adams M."/>
            <person name="Lau E."/>
            <person name="Kumar A."/>
            <person name="Macaden R."/>
        </authorList>
    </citation>
    <scope>NUCLEOTIDE SEQUENCE [LARGE SCALE GENOMIC DNA]</scope>
    <source>
        <strain evidence="1 2">GA-0871</strain>
    </source>
</reference>
<dbReference type="EMBL" id="MBER01000116">
    <property type="protein sequence ID" value="OMC39567.1"/>
    <property type="molecule type" value="Genomic_DNA"/>
</dbReference>
<protein>
    <submittedName>
        <fullName evidence="1">Dehydratase</fullName>
    </submittedName>
</protein>
<dbReference type="InterPro" id="IPR052342">
    <property type="entry name" value="MCH/BMMD"/>
</dbReference>
<dbReference type="InterPro" id="IPR048274">
    <property type="entry name" value="MC_hydratase"/>
</dbReference>
<evidence type="ECO:0000313" key="1">
    <source>
        <dbReference type="EMBL" id="OMC39567.1"/>
    </source>
</evidence>
<organism evidence="1 2">
    <name type="scientific">Mycolicibacterium fortuitum</name>
    <name type="common">Mycobacterium fortuitum</name>
    <dbReference type="NCBI Taxonomy" id="1766"/>
    <lineage>
        <taxon>Bacteria</taxon>
        <taxon>Bacillati</taxon>
        <taxon>Actinomycetota</taxon>
        <taxon>Actinomycetes</taxon>
        <taxon>Mycobacteriales</taxon>
        <taxon>Mycobacteriaceae</taxon>
        <taxon>Mycolicibacterium</taxon>
    </lineage>
</organism>
<dbReference type="Gene3D" id="3.10.129.10">
    <property type="entry name" value="Hotdog Thioesterase"/>
    <property type="match status" value="1"/>
</dbReference>
<dbReference type="SUPFAM" id="SSF54637">
    <property type="entry name" value="Thioesterase/thiol ester dehydrase-isomerase"/>
    <property type="match status" value="1"/>
</dbReference>
<dbReference type="PANTHER" id="PTHR43664:SF1">
    <property type="entry name" value="BETA-METHYLMALYL-COA DEHYDRATASE"/>
    <property type="match status" value="1"/>
</dbReference>
<dbReference type="CDD" id="cd03451">
    <property type="entry name" value="FkbR2"/>
    <property type="match status" value="1"/>
</dbReference>
<evidence type="ECO:0000313" key="2">
    <source>
        <dbReference type="Proteomes" id="UP000187001"/>
    </source>
</evidence>
<dbReference type="Pfam" id="PF19315">
    <property type="entry name" value="MC_hydratase"/>
    <property type="match status" value="1"/>
</dbReference>